<dbReference type="Pfam" id="PF02746">
    <property type="entry name" value="MR_MLE_N"/>
    <property type="match status" value="1"/>
</dbReference>
<evidence type="ECO:0000313" key="8">
    <source>
        <dbReference type="Proteomes" id="UP001501727"/>
    </source>
</evidence>
<dbReference type="InterPro" id="IPR029065">
    <property type="entry name" value="Enolase_C-like"/>
</dbReference>
<comment type="cofactor">
    <cofactor evidence="5">
        <name>Mg(2+)</name>
        <dbReference type="ChEBI" id="CHEBI:18420"/>
    </cofactor>
    <text evidence="5">Binds 1 Mg(2+) ion per subunit.</text>
</comment>
<comment type="similarity">
    <text evidence="1 5">Belongs to the mandelate racemase/muconate lactonizing enzyme family.</text>
</comment>
<dbReference type="SMART" id="SM00922">
    <property type="entry name" value="MR_MLE"/>
    <property type="match status" value="1"/>
</dbReference>
<evidence type="ECO:0000256" key="2">
    <source>
        <dbReference type="ARBA" id="ARBA00022723"/>
    </source>
</evidence>
<keyword evidence="8" id="KW-1185">Reference proteome</keyword>
<feature type="domain" description="Mandelate racemase/muconate lactonizing enzyme C-terminal" evidence="6">
    <location>
        <begin position="131"/>
        <end position="222"/>
    </location>
</feature>
<dbReference type="PROSITE" id="PS00909">
    <property type="entry name" value="MR_MLE_2"/>
    <property type="match status" value="1"/>
</dbReference>
<protein>
    <recommendedName>
        <fullName evidence="5">Dipeptide epimerase</fullName>
        <ecNumber evidence="5">5.1.1.-</ecNumber>
    </recommendedName>
</protein>
<dbReference type="PANTHER" id="PTHR48080:SF3">
    <property type="entry name" value="ENOLASE SUPERFAMILY MEMBER DDB_G0284701"/>
    <property type="match status" value="1"/>
</dbReference>
<dbReference type="SUPFAM" id="SSF54826">
    <property type="entry name" value="Enolase N-terminal domain-like"/>
    <property type="match status" value="1"/>
</dbReference>
<dbReference type="CDD" id="cd03319">
    <property type="entry name" value="L-Ala-DL-Glu_epimerase"/>
    <property type="match status" value="1"/>
</dbReference>
<dbReference type="SFLD" id="SFLDF00010">
    <property type="entry name" value="dipeptide_epimerase"/>
    <property type="match status" value="1"/>
</dbReference>
<evidence type="ECO:0000256" key="3">
    <source>
        <dbReference type="ARBA" id="ARBA00022842"/>
    </source>
</evidence>
<sequence length="342" mass="35971">MLRGLSAEHRSWPLASPFRISRGVKHSAEVVMVEIAQDGCRGRGESVPYARYGETVESVLQQIEDVRTALAQGASRAQLATLLPAGAARNAVDAALWDLDAQLAGTSVWSLLRLAPPQVLTTALTVSLDTPERMGEAAARLASARLVKAKVDASAPVAQIEAVRRAVPDARLIVDPNESWNIDLLRELQPALASFNVSLVEQPLPAADDDALEGFEPAVPICADESCHVAADLPRLRGRYQAVNIKLDKTGGLTEALALRAAARASGFQVMVGCMVCSSLGVAPAFLVARGADFVDLDGPLWLKADHDGGVRSHNGALQPAVAGFWGQAEDLAGADAAVGAR</sequence>
<reference evidence="8" key="1">
    <citation type="journal article" date="2019" name="Int. J. Syst. Evol. Microbiol.">
        <title>The Global Catalogue of Microorganisms (GCM) 10K type strain sequencing project: providing services to taxonomists for standard genome sequencing and annotation.</title>
        <authorList>
            <consortium name="The Broad Institute Genomics Platform"/>
            <consortium name="The Broad Institute Genome Sequencing Center for Infectious Disease"/>
            <person name="Wu L."/>
            <person name="Ma J."/>
        </authorList>
    </citation>
    <scope>NUCLEOTIDE SEQUENCE [LARGE SCALE GENOMIC DNA]</scope>
    <source>
        <strain evidence="8">JCM 16916</strain>
    </source>
</reference>
<dbReference type="InterPro" id="IPR029017">
    <property type="entry name" value="Enolase-like_N"/>
</dbReference>
<dbReference type="InterPro" id="IPR013341">
    <property type="entry name" value="Mandelate_racemase_N_dom"/>
</dbReference>
<keyword evidence="3 5" id="KW-0460">Magnesium</keyword>
<evidence type="ECO:0000313" key="7">
    <source>
        <dbReference type="EMBL" id="GAA3924579.1"/>
    </source>
</evidence>
<dbReference type="NCBIfam" id="NF011708">
    <property type="entry name" value="PRK15129.1"/>
    <property type="match status" value="1"/>
</dbReference>
<dbReference type="PANTHER" id="PTHR48080">
    <property type="entry name" value="D-GALACTONATE DEHYDRATASE-RELATED"/>
    <property type="match status" value="1"/>
</dbReference>
<dbReference type="RefSeq" id="WP_344759659.1">
    <property type="nucleotide sequence ID" value="NZ_BAAAZU010000008.1"/>
</dbReference>
<dbReference type="SUPFAM" id="SSF51604">
    <property type="entry name" value="Enolase C-terminal domain-like"/>
    <property type="match status" value="1"/>
</dbReference>
<proteinExistence type="inferred from homology"/>
<evidence type="ECO:0000256" key="5">
    <source>
        <dbReference type="RuleBase" id="RU366006"/>
    </source>
</evidence>
<comment type="caution">
    <text evidence="7">The sequence shown here is derived from an EMBL/GenBank/DDBJ whole genome shotgun (WGS) entry which is preliminary data.</text>
</comment>
<accession>A0ABP7MJM8</accession>
<dbReference type="Pfam" id="PF13378">
    <property type="entry name" value="MR_MLE_C"/>
    <property type="match status" value="1"/>
</dbReference>
<dbReference type="SFLD" id="SFLDS00001">
    <property type="entry name" value="Enolase"/>
    <property type="match status" value="1"/>
</dbReference>
<dbReference type="Gene3D" id="3.30.390.10">
    <property type="entry name" value="Enolase-like, N-terminal domain"/>
    <property type="match status" value="1"/>
</dbReference>
<dbReference type="EMBL" id="BAAAZU010000008">
    <property type="protein sequence ID" value="GAA3924579.1"/>
    <property type="molecule type" value="Genomic_DNA"/>
</dbReference>
<keyword evidence="4 5" id="KW-0413">Isomerase</keyword>
<dbReference type="NCBIfam" id="NF042940">
    <property type="entry name" value="racemase_DgcA"/>
    <property type="match status" value="1"/>
</dbReference>
<name>A0ABP7MJM8_9GAMM</name>
<dbReference type="InterPro" id="IPR018110">
    <property type="entry name" value="Mandel_Rmase/mucon_lact_enz_CS"/>
</dbReference>
<dbReference type="InterPro" id="IPR034593">
    <property type="entry name" value="DgoD-like"/>
</dbReference>
<dbReference type="InterPro" id="IPR013342">
    <property type="entry name" value="Mandelate_racemase_C"/>
</dbReference>
<keyword evidence="2 5" id="KW-0479">Metal-binding</keyword>
<dbReference type="InterPro" id="IPR036849">
    <property type="entry name" value="Enolase-like_C_sf"/>
</dbReference>
<dbReference type="Proteomes" id="UP001501727">
    <property type="component" value="Unassembled WGS sequence"/>
</dbReference>
<dbReference type="SFLD" id="SFLDG00180">
    <property type="entry name" value="muconate_cycloisomerase"/>
    <property type="match status" value="1"/>
</dbReference>
<organism evidence="7 8">
    <name type="scientific">Luteimonas lutimaris</name>
    <dbReference type="NCBI Taxonomy" id="698645"/>
    <lineage>
        <taxon>Bacteria</taxon>
        <taxon>Pseudomonadati</taxon>
        <taxon>Pseudomonadota</taxon>
        <taxon>Gammaproteobacteria</taxon>
        <taxon>Lysobacterales</taxon>
        <taxon>Lysobacteraceae</taxon>
        <taxon>Luteimonas</taxon>
    </lineage>
</organism>
<gene>
    <name evidence="7" type="ORF">GCM10022229_18080</name>
</gene>
<dbReference type="InterPro" id="IPR034603">
    <property type="entry name" value="Dipeptide_epimerase"/>
</dbReference>
<evidence type="ECO:0000256" key="1">
    <source>
        <dbReference type="ARBA" id="ARBA00008031"/>
    </source>
</evidence>
<dbReference type="Gene3D" id="3.20.20.120">
    <property type="entry name" value="Enolase-like C-terminal domain"/>
    <property type="match status" value="1"/>
</dbReference>
<dbReference type="EC" id="5.1.1.-" evidence="5"/>
<evidence type="ECO:0000256" key="4">
    <source>
        <dbReference type="ARBA" id="ARBA00023235"/>
    </source>
</evidence>
<evidence type="ECO:0000259" key="6">
    <source>
        <dbReference type="SMART" id="SM00922"/>
    </source>
</evidence>